<dbReference type="Gene3D" id="2.60.120.860">
    <property type="match status" value="1"/>
</dbReference>
<dbReference type="InterPro" id="IPR054738">
    <property type="entry name" value="Siphovirus-type_tail_C"/>
</dbReference>
<sequence>MSAGQQLQQPVFEVDGWAGNTVDADGVEWWVTSEQGWASTPPLRVTLADRPERNGAFDAPSYRGPRVITLEGTAVAPDRATKEAAKDRLAAVLADGSTLLPLLVTEPHGIRRALVRLTAETKIADRKAGAFEFSLTMTAPDPLRYSHGLNTAACPLPSSSGGLFFPLAFPLDFGSGSSGGRLLLENRGTVPTWPVWRISGPCVEPVIANTASGEELAFGLTLQDGEFLIVDTDARSVLLQGTASRRSALLPGSDWFSLRPGATPVLFRARDYDPVARLSAEWRDAWL</sequence>
<proteinExistence type="predicted"/>
<evidence type="ECO:0000313" key="3">
    <source>
        <dbReference type="Proteomes" id="UP000326979"/>
    </source>
</evidence>
<comment type="caution">
    <text evidence="2">The sequence shown here is derived from an EMBL/GenBank/DDBJ whole genome shotgun (WGS) entry which is preliminary data.</text>
</comment>
<gene>
    <name evidence="2" type="ORF">FNH04_38860</name>
</gene>
<organism evidence="2 3">
    <name type="scientific">Streptomyces phyllanthi</name>
    <dbReference type="NCBI Taxonomy" id="1803180"/>
    <lineage>
        <taxon>Bacteria</taxon>
        <taxon>Bacillati</taxon>
        <taxon>Actinomycetota</taxon>
        <taxon>Actinomycetes</taxon>
        <taxon>Kitasatosporales</taxon>
        <taxon>Streptomycetaceae</taxon>
        <taxon>Streptomyces</taxon>
    </lineage>
</organism>
<dbReference type="OrthoDB" id="3985590at2"/>
<evidence type="ECO:0000313" key="2">
    <source>
        <dbReference type="EMBL" id="MPY45652.1"/>
    </source>
</evidence>
<feature type="domain" description="Siphovirus-type tail component C-terminal" evidence="1">
    <location>
        <begin position="188"/>
        <end position="286"/>
    </location>
</feature>
<dbReference type="EMBL" id="VJZE01000486">
    <property type="protein sequence ID" value="MPY45652.1"/>
    <property type="molecule type" value="Genomic_DNA"/>
</dbReference>
<dbReference type="Proteomes" id="UP000326979">
    <property type="component" value="Unassembled WGS sequence"/>
</dbReference>
<dbReference type="Pfam" id="PF22768">
    <property type="entry name" value="SPP1_Dit"/>
    <property type="match status" value="1"/>
</dbReference>
<protein>
    <submittedName>
        <fullName evidence="2">Phage tail protein</fullName>
    </submittedName>
</protein>
<accession>A0A5N8WEV3</accession>
<name>A0A5N8WEV3_9ACTN</name>
<evidence type="ECO:0000259" key="1">
    <source>
        <dbReference type="Pfam" id="PF22768"/>
    </source>
</evidence>
<keyword evidence="3" id="KW-1185">Reference proteome</keyword>
<dbReference type="AlphaFoldDB" id="A0A5N8WEV3"/>
<reference evidence="2 3" key="1">
    <citation type="submission" date="2019-07" db="EMBL/GenBank/DDBJ databases">
        <title>New species of Amycolatopsis and Streptomyces.</title>
        <authorList>
            <person name="Duangmal K."/>
            <person name="Teo W.F.A."/>
            <person name="Lipun K."/>
        </authorList>
    </citation>
    <scope>NUCLEOTIDE SEQUENCE [LARGE SCALE GENOMIC DNA]</scope>
    <source>
        <strain evidence="2 3">TISTR 2346</strain>
    </source>
</reference>
<dbReference type="RefSeq" id="WP_152790666.1">
    <property type="nucleotide sequence ID" value="NZ_BAABEQ010000053.1"/>
</dbReference>